<dbReference type="Pfam" id="PF01810">
    <property type="entry name" value="LysE"/>
    <property type="match status" value="1"/>
</dbReference>
<dbReference type="InterPro" id="IPR001123">
    <property type="entry name" value="LeuE-type"/>
</dbReference>
<dbReference type="GO" id="GO:0015171">
    <property type="term" value="F:amino acid transmembrane transporter activity"/>
    <property type="evidence" value="ECO:0007669"/>
    <property type="project" value="TreeGrafter"/>
</dbReference>
<protein>
    <submittedName>
        <fullName evidence="7">LysE family translocator</fullName>
    </submittedName>
</protein>
<name>A0A921FYQ2_SPOPS</name>
<comment type="subcellular location">
    <subcellularLocation>
        <location evidence="1">Cell membrane</location>
        <topology evidence="1">Multi-pass membrane protein</topology>
    </subcellularLocation>
</comment>
<evidence type="ECO:0000313" key="8">
    <source>
        <dbReference type="Proteomes" id="UP000698173"/>
    </source>
</evidence>
<evidence type="ECO:0000256" key="4">
    <source>
        <dbReference type="ARBA" id="ARBA00022989"/>
    </source>
</evidence>
<feature type="transmembrane region" description="Helical" evidence="6">
    <location>
        <begin position="33"/>
        <end position="58"/>
    </location>
</feature>
<reference evidence="7" key="1">
    <citation type="journal article" date="2021" name="PeerJ">
        <title>Extensive microbial diversity within the chicken gut microbiome revealed by metagenomics and culture.</title>
        <authorList>
            <person name="Gilroy R."/>
            <person name="Ravi A."/>
            <person name="Getino M."/>
            <person name="Pursley I."/>
            <person name="Horton D.L."/>
            <person name="Alikhan N.F."/>
            <person name="Baker D."/>
            <person name="Gharbi K."/>
            <person name="Hall N."/>
            <person name="Watson M."/>
            <person name="Adriaenssens E.M."/>
            <person name="Foster-Nyarko E."/>
            <person name="Jarju S."/>
            <person name="Secka A."/>
            <person name="Antonio M."/>
            <person name="Oren A."/>
            <person name="Chaudhuri R.R."/>
            <person name="La Ragione R."/>
            <person name="Hildebrand F."/>
            <person name="Pallen M.J."/>
        </authorList>
    </citation>
    <scope>NUCLEOTIDE SEQUENCE</scope>
    <source>
        <strain evidence="7">CHK171-7178</strain>
    </source>
</reference>
<feature type="transmembrane region" description="Helical" evidence="6">
    <location>
        <begin position="180"/>
        <end position="201"/>
    </location>
</feature>
<evidence type="ECO:0000256" key="6">
    <source>
        <dbReference type="SAM" id="Phobius"/>
    </source>
</evidence>
<proteinExistence type="predicted"/>
<sequence>MNSIAAYIFLGVSLAAPIGPVNAAQLDIGIKNGFFHAWIFGLGALIADILYMAMVYYGVGQIIDSPLVKIILWSFGCFVLTYTGIESLLSLHKIELNLNSGEKDRLRRSVLTGFFMSLLNPLTILFWLGIYGSVLAETAKTFTGDQLIMNSLAIILGIILWDTIMATISSGARRLLSTKLLKVISILSSLSMIGFGIYFGIQAYHALF</sequence>
<dbReference type="AlphaFoldDB" id="A0A921FYQ2"/>
<keyword evidence="4 6" id="KW-1133">Transmembrane helix</keyword>
<feature type="transmembrane region" description="Helical" evidence="6">
    <location>
        <begin position="111"/>
        <end position="135"/>
    </location>
</feature>
<dbReference type="PANTHER" id="PTHR30086">
    <property type="entry name" value="ARGININE EXPORTER PROTEIN ARGO"/>
    <property type="match status" value="1"/>
</dbReference>
<evidence type="ECO:0000256" key="5">
    <source>
        <dbReference type="ARBA" id="ARBA00023136"/>
    </source>
</evidence>
<gene>
    <name evidence="7" type="ORF">K8V56_10130</name>
</gene>
<comment type="caution">
    <text evidence="7">The sequence shown here is derived from an EMBL/GenBank/DDBJ whole genome shotgun (WGS) entry which is preliminary data.</text>
</comment>
<dbReference type="Proteomes" id="UP000698173">
    <property type="component" value="Unassembled WGS sequence"/>
</dbReference>
<reference evidence="7" key="2">
    <citation type="submission" date="2021-09" db="EMBL/GenBank/DDBJ databases">
        <authorList>
            <person name="Gilroy R."/>
        </authorList>
    </citation>
    <scope>NUCLEOTIDE SEQUENCE</scope>
    <source>
        <strain evidence="7">CHK171-7178</strain>
    </source>
</reference>
<keyword evidence="5 6" id="KW-0472">Membrane</keyword>
<evidence type="ECO:0000256" key="1">
    <source>
        <dbReference type="ARBA" id="ARBA00004651"/>
    </source>
</evidence>
<evidence type="ECO:0000256" key="3">
    <source>
        <dbReference type="ARBA" id="ARBA00022692"/>
    </source>
</evidence>
<organism evidence="7 8">
    <name type="scientific">Sporosarcina psychrophila</name>
    <name type="common">Bacillus psychrophilus</name>
    <dbReference type="NCBI Taxonomy" id="1476"/>
    <lineage>
        <taxon>Bacteria</taxon>
        <taxon>Bacillati</taxon>
        <taxon>Bacillota</taxon>
        <taxon>Bacilli</taxon>
        <taxon>Bacillales</taxon>
        <taxon>Caryophanaceae</taxon>
        <taxon>Sporosarcina</taxon>
    </lineage>
</organism>
<feature type="transmembrane region" description="Helical" evidence="6">
    <location>
        <begin position="70"/>
        <end position="91"/>
    </location>
</feature>
<evidence type="ECO:0000256" key="2">
    <source>
        <dbReference type="ARBA" id="ARBA00022475"/>
    </source>
</evidence>
<keyword evidence="3 6" id="KW-0812">Transmembrane</keyword>
<accession>A0A921FYQ2</accession>
<dbReference type="EMBL" id="DYWT01000166">
    <property type="protein sequence ID" value="HJF32115.1"/>
    <property type="molecule type" value="Genomic_DNA"/>
</dbReference>
<dbReference type="GO" id="GO:0005886">
    <property type="term" value="C:plasma membrane"/>
    <property type="evidence" value="ECO:0007669"/>
    <property type="project" value="UniProtKB-SubCell"/>
</dbReference>
<keyword evidence="2" id="KW-1003">Cell membrane</keyword>
<dbReference type="PANTHER" id="PTHR30086:SF6">
    <property type="entry name" value="AMINO ACID EFFLUX PROTEIN YCGF-RELATED"/>
    <property type="match status" value="1"/>
</dbReference>
<evidence type="ECO:0000313" key="7">
    <source>
        <dbReference type="EMBL" id="HJF32115.1"/>
    </source>
</evidence>
<feature type="transmembrane region" description="Helical" evidence="6">
    <location>
        <begin position="147"/>
        <end position="168"/>
    </location>
</feature>